<accession>A0A0S2I3R3</accession>
<dbReference type="RefSeq" id="WP_057954205.1">
    <property type="nucleotide sequence ID" value="NZ_CP013118.1"/>
</dbReference>
<evidence type="ECO:0000313" key="4">
    <source>
        <dbReference type="Proteomes" id="UP000064893"/>
    </source>
</evidence>
<evidence type="ECO:0000313" key="3">
    <source>
        <dbReference type="EMBL" id="ALO16858.1"/>
    </source>
</evidence>
<reference evidence="3 4" key="1">
    <citation type="submission" date="2015-11" db="EMBL/GenBank/DDBJ databases">
        <title>Description and complete genome sequence of a novel strain predominating in hypersaline microbial mats and representing a new family of the Bacteriodetes phylum.</title>
        <authorList>
            <person name="Spring S."/>
            <person name="Bunk B."/>
            <person name="Sproer C."/>
            <person name="Klenk H.-P."/>
        </authorList>
    </citation>
    <scope>NUCLEOTIDE SEQUENCE [LARGE SCALE GENOMIC DNA]</scope>
    <source>
        <strain evidence="3 4">L21-Spi-D4</strain>
    </source>
</reference>
<organism evidence="3 4">
    <name type="scientific">Salinivirga cyanobacteriivorans</name>
    <dbReference type="NCBI Taxonomy" id="1307839"/>
    <lineage>
        <taxon>Bacteria</taxon>
        <taxon>Pseudomonadati</taxon>
        <taxon>Bacteroidota</taxon>
        <taxon>Bacteroidia</taxon>
        <taxon>Bacteroidales</taxon>
        <taxon>Salinivirgaceae</taxon>
        <taxon>Salinivirga</taxon>
    </lineage>
</organism>
<dbReference type="InterPro" id="IPR008278">
    <property type="entry name" value="4-PPantetheinyl_Trfase_dom"/>
</dbReference>
<dbReference type="STRING" id="1307839.L21SP5_03244"/>
<evidence type="ECO:0000256" key="1">
    <source>
        <dbReference type="ARBA" id="ARBA00022679"/>
    </source>
</evidence>
<dbReference type="Pfam" id="PF01648">
    <property type="entry name" value="ACPS"/>
    <property type="match status" value="1"/>
</dbReference>
<dbReference type="Proteomes" id="UP000064893">
    <property type="component" value="Chromosome"/>
</dbReference>
<dbReference type="GO" id="GO:0000287">
    <property type="term" value="F:magnesium ion binding"/>
    <property type="evidence" value="ECO:0007669"/>
    <property type="project" value="InterPro"/>
</dbReference>
<dbReference type="EMBL" id="CP013118">
    <property type="protein sequence ID" value="ALO16858.1"/>
    <property type="molecule type" value="Genomic_DNA"/>
</dbReference>
<keyword evidence="4" id="KW-1185">Reference proteome</keyword>
<dbReference type="Gene3D" id="3.90.470.20">
    <property type="entry name" value="4'-phosphopantetheinyl transferase domain"/>
    <property type="match status" value="1"/>
</dbReference>
<dbReference type="GO" id="GO:0008897">
    <property type="term" value="F:holo-[acyl-carrier-protein] synthase activity"/>
    <property type="evidence" value="ECO:0007669"/>
    <property type="project" value="InterPro"/>
</dbReference>
<sequence>MPFDKQIWLDSDTAIQLWELRESPVDLLPWLEITSNEKHELEHLRNEKRQTEYLATRILLRKVFPEANIRYNNRAPFLHNEDTYISIAHSKKYVCLMHSKHPCGVDVETVESKALRIARRFLGESELKYISDEQPARDATLLWSAKESLYKLLKKDGIEFSKQLIIQGIAINGQRRIEASIITEKAYTNHELMYEFIDDQILTWVIDKKNECNAHR</sequence>
<dbReference type="SUPFAM" id="SSF56214">
    <property type="entry name" value="4'-phosphopantetheinyl transferase"/>
    <property type="match status" value="2"/>
</dbReference>
<dbReference type="OrthoDB" id="1190494at2"/>
<name>A0A0S2I3R3_9BACT</name>
<dbReference type="KEGG" id="blq:L21SP5_03244"/>
<dbReference type="AlphaFoldDB" id="A0A0S2I3R3"/>
<proteinExistence type="predicted"/>
<keyword evidence="1 3" id="KW-0808">Transferase</keyword>
<gene>
    <name evidence="3" type="ORF">L21SP5_03244</name>
</gene>
<evidence type="ECO:0000259" key="2">
    <source>
        <dbReference type="Pfam" id="PF01648"/>
    </source>
</evidence>
<feature type="domain" description="4'-phosphopantetheinyl transferase" evidence="2">
    <location>
        <begin position="102"/>
        <end position="164"/>
    </location>
</feature>
<dbReference type="InterPro" id="IPR037143">
    <property type="entry name" value="4-PPantetheinyl_Trfase_dom_sf"/>
</dbReference>
<protein>
    <submittedName>
        <fullName evidence="3">Phosphopantetheine--protein transferase domain protein</fullName>
    </submittedName>
</protein>